<dbReference type="PANTHER" id="PTHR10332">
    <property type="entry name" value="EQUILIBRATIVE NUCLEOSIDE TRANSPORTER"/>
    <property type="match status" value="1"/>
</dbReference>
<evidence type="ECO:0000256" key="7">
    <source>
        <dbReference type="SAM" id="Phobius"/>
    </source>
</evidence>
<organism evidence="8 9">
    <name type="scientific">Parthenolecanium corni</name>
    <dbReference type="NCBI Taxonomy" id="536013"/>
    <lineage>
        <taxon>Eukaryota</taxon>
        <taxon>Metazoa</taxon>
        <taxon>Ecdysozoa</taxon>
        <taxon>Arthropoda</taxon>
        <taxon>Hexapoda</taxon>
        <taxon>Insecta</taxon>
        <taxon>Pterygota</taxon>
        <taxon>Neoptera</taxon>
        <taxon>Paraneoptera</taxon>
        <taxon>Hemiptera</taxon>
        <taxon>Sternorrhyncha</taxon>
        <taxon>Coccoidea</taxon>
        <taxon>Coccidae</taxon>
        <taxon>Parthenolecanium</taxon>
    </lineage>
</organism>
<feature type="transmembrane region" description="Helical" evidence="7">
    <location>
        <begin position="416"/>
        <end position="435"/>
    </location>
</feature>
<reference evidence="8 9" key="1">
    <citation type="submission" date="2024-03" db="EMBL/GenBank/DDBJ databases">
        <title>Adaptation during the transition from Ophiocordyceps entomopathogen to insect associate is accompanied by gene loss and intensified selection.</title>
        <authorList>
            <person name="Ward C.M."/>
            <person name="Onetto C.A."/>
            <person name="Borneman A.R."/>
        </authorList>
    </citation>
    <scope>NUCLEOTIDE SEQUENCE [LARGE SCALE GENOMIC DNA]</scope>
    <source>
        <strain evidence="8">AWRI1</strain>
        <tissue evidence="8">Single Adult Female</tissue>
    </source>
</reference>
<dbReference type="InterPro" id="IPR002259">
    <property type="entry name" value="Eqnu_transpt"/>
</dbReference>
<evidence type="ECO:0000256" key="3">
    <source>
        <dbReference type="ARBA" id="ARBA00022448"/>
    </source>
</evidence>
<dbReference type="AlphaFoldDB" id="A0AAN9T433"/>
<evidence type="ECO:0000256" key="6">
    <source>
        <dbReference type="ARBA" id="ARBA00023136"/>
    </source>
</evidence>
<sequence length="588" mass="65397">MEDDYSHGYIQFGSSRTANDFRFTKGLNQISPPIDKYNAIYLSLVMAGIGFLLPYNSFIIAVDYFQSQYPDLTIIFDMSLVYIVVSFFAVLANNILVEALPLNTRITFGYLISFVTLVFVATCEVWWEAFGDRIYLSYFVNLVAVATVALGCTIQQSSFYGYTSMLPSRYTQAVMAGESAAGFLVSINRIITKLLLSEQKFNTLLFFGISSIGVAICFILHQIVERTDFIQFYLTLCRESKKIVLEPTEDAGLIEALEQNDPTSRTQYGVLKLRNQNSFETSTSGSATNTLSFANPVYEPNETSGPSYKVEDVIVKLQRSGSTGTFKVTNTSRAWNAIKRGMNARWIVAKNIWQYMVAICGAYFVTLSLYPGIISEIKKCDEDHWFPVLLMTLFNGTDLIGKMLASVQYEWLRSQLFIFACWRIMLIPFIILCAAPRSQPLMSAAGYPVFFIGLLGLTNGIVGSVPMIQAPRRVSEEHRELAGNIMTLSYNMGLISGALAAYVLEKFLGQVKSRPCAGKNDHFLEYRNYTIKPTIPRMVSTISTTAVAQTVGALGGAIVTQSSTTTWASTLLNSTINSFNSTIISNEI</sequence>
<dbReference type="GO" id="GO:0005337">
    <property type="term" value="F:nucleoside transmembrane transporter activity"/>
    <property type="evidence" value="ECO:0007669"/>
    <property type="project" value="InterPro"/>
</dbReference>
<feature type="transmembrane region" description="Helical" evidence="7">
    <location>
        <begin position="39"/>
        <end position="62"/>
    </location>
</feature>
<keyword evidence="6 7" id="KW-0472">Membrane</keyword>
<dbReference type="PANTHER" id="PTHR10332:SF10">
    <property type="entry name" value="EQUILIBRATIVE NUCLEOSIDE TRANSPORTER 4"/>
    <property type="match status" value="1"/>
</dbReference>
<proteinExistence type="inferred from homology"/>
<protein>
    <recommendedName>
        <fullName evidence="10">Equilibrative nucleoside transporter 4</fullName>
    </recommendedName>
</protein>
<feature type="transmembrane region" description="Helical" evidence="7">
    <location>
        <begin position="447"/>
        <end position="469"/>
    </location>
</feature>
<gene>
    <name evidence="8" type="ORF">V9T40_010709</name>
</gene>
<feature type="transmembrane region" description="Helical" evidence="7">
    <location>
        <begin position="108"/>
        <end position="127"/>
    </location>
</feature>
<evidence type="ECO:0000256" key="2">
    <source>
        <dbReference type="ARBA" id="ARBA00007965"/>
    </source>
</evidence>
<feature type="transmembrane region" description="Helical" evidence="7">
    <location>
        <begin position="139"/>
        <end position="158"/>
    </location>
</feature>
<feature type="transmembrane region" description="Helical" evidence="7">
    <location>
        <begin position="385"/>
        <end position="404"/>
    </location>
</feature>
<keyword evidence="9" id="KW-1185">Reference proteome</keyword>
<feature type="transmembrane region" description="Helical" evidence="7">
    <location>
        <begin position="74"/>
        <end position="96"/>
    </location>
</feature>
<evidence type="ECO:0008006" key="10">
    <source>
        <dbReference type="Google" id="ProtNLM"/>
    </source>
</evidence>
<dbReference type="Pfam" id="PF01733">
    <property type="entry name" value="Nucleoside_tran"/>
    <property type="match status" value="1"/>
</dbReference>
<dbReference type="Proteomes" id="UP001367676">
    <property type="component" value="Unassembled WGS sequence"/>
</dbReference>
<dbReference type="GO" id="GO:0008504">
    <property type="term" value="F:monoamine transmembrane transporter activity"/>
    <property type="evidence" value="ECO:0007669"/>
    <property type="project" value="TreeGrafter"/>
</dbReference>
<feature type="transmembrane region" description="Helical" evidence="7">
    <location>
        <begin position="481"/>
        <end position="504"/>
    </location>
</feature>
<accession>A0AAN9T433</accession>
<evidence type="ECO:0000256" key="1">
    <source>
        <dbReference type="ARBA" id="ARBA00004141"/>
    </source>
</evidence>
<keyword evidence="3" id="KW-0813">Transport</keyword>
<keyword evidence="5 7" id="KW-1133">Transmembrane helix</keyword>
<comment type="similarity">
    <text evidence="2">Belongs to the SLC29A/ENT transporter (TC 2.A.57) family.</text>
</comment>
<dbReference type="GO" id="GO:0005886">
    <property type="term" value="C:plasma membrane"/>
    <property type="evidence" value="ECO:0007669"/>
    <property type="project" value="TreeGrafter"/>
</dbReference>
<feature type="transmembrane region" description="Helical" evidence="7">
    <location>
        <begin position="352"/>
        <end position="373"/>
    </location>
</feature>
<name>A0AAN9T433_9HEMI</name>
<dbReference type="EMBL" id="JBBCAQ010000037">
    <property type="protein sequence ID" value="KAK7573518.1"/>
    <property type="molecule type" value="Genomic_DNA"/>
</dbReference>
<dbReference type="SUPFAM" id="SSF103473">
    <property type="entry name" value="MFS general substrate transporter"/>
    <property type="match status" value="1"/>
</dbReference>
<keyword evidence="4 7" id="KW-0812">Transmembrane</keyword>
<evidence type="ECO:0000313" key="8">
    <source>
        <dbReference type="EMBL" id="KAK7573518.1"/>
    </source>
</evidence>
<evidence type="ECO:0000313" key="9">
    <source>
        <dbReference type="Proteomes" id="UP001367676"/>
    </source>
</evidence>
<feature type="transmembrane region" description="Helical" evidence="7">
    <location>
        <begin position="203"/>
        <end position="224"/>
    </location>
</feature>
<comment type="caution">
    <text evidence="8">The sequence shown here is derived from an EMBL/GenBank/DDBJ whole genome shotgun (WGS) entry which is preliminary data.</text>
</comment>
<evidence type="ECO:0000256" key="5">
    <source>
        <dbReference type="ARBA" id="ARBA00022989"/>
    </source>
</evidence>
<comment type="subcellular location">
    <subcellularLocation>
        <location evidence="1">Membrane</location>
        <topology evidence="1">Multi-pass membrane protein</topology>
    </subcellularLocation>
</comment>
<evidence type="ECO:0000256" key="4">
    <source>
        <dbReference type="ARBA" id="ARBA00022692"/>
    </source>
</evidence>
<dbReference type="InterPro" id="IPR036259">
    <property type="entry name" value="MFS_trans_sf"/>
</dbReference>